<comment type="subcellular location">
    <subcellularLocation>
        <location evidence="1">Membrane</location>
        <topology evidence="1">Multi-pass membrane protein</topology>
    </subcellularLocation>
</comment>
<feature type="transmembrane region" description="Helical" evidence="8">
    <location>
        <begin position="558"/>
        <end position="578"/>
    </location>
</feature>
<dbReference type="Pfam" id="PF03522">
    <property type="entry name" value="SLC12"/>
    <property type="match status" value="2"/>
</dbReference>
<gene>
    <name evidence="11" type="ORF">Trco_001351</name>
</gene>
<dbReference type="GO" id="GO:0034486">
    <property type="term" value="P:vacuolar transmembrane transport"/>
    <property type="evidence" value="ECO:0007669"/>
    <property type="project" value="TreeGrafter"/>
</dbReference>
<keyword evidence="6 8" id="KW-0472">Membrane</keyword>
<comment type="caution">
    <text evidence="11">The sequence shown here is derived from an EMBL/GenBank/DDBJ whole genome shotgun (WGS) entry which is preliminary data.</text>
</comment>
<dbReference type="PANTHER" id="PTHR11827:SF72">
    <property type="entry name" value="GH08340P"/>
    <property type="match status" value="1"/>
</dbReference>
<feature type="transmembrane region" description="Helical" evidence="8">
    <location>
        <begin position="378"/>
        <end position="399"/>
    </location>
</feature>
<evidence type="ECO:0000259" key="9">
    <source>
        <dbReference type="Pfam" id="PF00324"/>
    </source>
</evidence>
<evidence type="ECO:0000313" key="12">
    <source>
        <dbReference type="Proteomes" id="UP000827724"/>
    </source>
</evidence>
<keyword evidence="12" id="KW-1185">Reference proteome</keyword>
<feature type="compositionally biased region" description="Low complexity" evidence="7">
    <location>
        <begin position="1203"/>
        <end position="1214"/>
    </location>
</feature>
<reference evidence="11" key="1">
    <citation type="submission" date="2021-08" db="EMBL/GenBank/DDBJ databases">
        <title>Chromosome-Level Trichoderma cornu-damae using Hi-C Data.</title>
        <authorList>
            <person name="Kim C.S."/>
        </authorList>
    </citation>
    <scope>NUCLEOTIDE SEQUENCE</scope>
    <source>
        <strain evidence="11">KA19-0412C</strain>
    </source>
</reference>
<dbReference type="InterPro" id="IPR004842">
    <property type="entry name" value="SLC12A_fam"/>
</dbReference>
<evidence type="ECO:0000256" key="5">
    <source>
        <dbReference type="ARBA" id="ARBA00022989"/>
    </source>
</evidence>
<feature type="transmembrane region" description="Helical" evidence="8">
    <location>
        <begin position="411"/>
        <end position="433"/>
    </location>
</feature>
<feature type="region of interest" description="Disordered" evidence="7">
    <location>
        <begin position="1175"/>
        <end position="1309"/>
    </location>
</feature>
<keyword evidence="3" id="KW-0813">Transport</keyword>
<sequence length="1423" mass="154404">MFSSDGPSLPLANLGMGGSSCPQIEIPHVPQEPTKDHLACARVTTVLYTNIPLKRSMRFPPDLPHYEPRPKVVHLLGLAIEGDLSERAASPGNQVKLDLAAALYSRYQRDGVDGSHECTLLVVDLDSLSLVSILHPLAAERWSMFSRQRKGSLTIGMEPVKAAGGSRLGTASGVCIPVCLNILSILMFLRFGHILGQVGFIGILGLLLAAYCIDLLTVLSLSAIASNGEVKGGGAYRLISRTLGPEFGGSIGISFYLSQALSTAMNVVGLVDCITLSMGSGFPHGYWAGYGLKTAALVLCTVLCLLGSSTLAKASHAVLIALAVAVVSIPISAVFKTPFEDAMTGVKFTGISVDTLIGNFAPRASDGSYEGIRAFRGLFGVLFPATSGIFAGASMSGDLRNPSKAIPKGTLWATLTTFIVYFTVILSMAAAITHESFLANNNVISLTSVYAPIVLAGECAVAFFSALMGVIGSAKLFQALARDELLPGLSVLGRGTKSGDEPVCAVLLTHCIAQVALFADLNQIAALISMGYQMTFFAMNLACFLLKIGSAPNFRPSFQLFGAETAFVGGLLTAAAMFFIDATYASTAICALVSVFLLIHHLCPPKHWGDVSRHLIYHQVGKHLLWLKPEHIKFWRPQIILLVNNPRRQAGLIRFCDSLKKGSLYIVGHVIVTDDFNTGVHEAKMQQQAWTRDISEFSRIKAFVQLTMSPSISWGIRNLILSSGLGGMRPNIAVLGFYNIDDLRRSSHRLRVPDIPMSPASKMNRPPKSRGKTPTRRRGDTSARLLEGVLPTDAVRTEDMMSPTEYMTALEDLTLMHRLNVAVATFDLWPIQMFAEVSSHGKDMLTSNLDTYTLILQLGHILRSVHTWKRALTLRVMVFVEYESEVEEEMARVRALLEKLRIDAEIRVFWLACGQLDTYERVVNGKSSSIDCEIVVGDALKDEEWWNDLEDFRGKSKPMPSSQELTHMTHIVASTAGRLGAYNPHDELESRRLRSSVVDLSGMPKKLHIGALFKMGIDVGMHTHHLSGEVFEGSDSEHETGSDASSLDTVESVMDPFLQETTSCSTPSRAPPSPPEMTRYGAFRQPARPRGYPADSNRPITPSYGTMSRSQTSSQSHSGRSSVIFPASQQIPRVDLDVTPRANNRQRGSYKMEIRSIESFPNLDQLAVTEACHDTCPSAGSAKSSGDGYSGNDNTSTPRPGISRQSSAARFSSQPVPETRITTEGVGSRIGFATTNSSSPANHKTDRPSFSRQSSLGKFPTRPLQKARNDIGGGVRASSYTEQPTYYSRASTRSRHRSHSRLESHGSHYCQGDVSLNIPELLQSHNFGVEAGRGEGAPYATQGLALSFNDLPSRAQHLIINELVRQNSKDTAVVLSTLPIPVKGTCSSDADTIQYLSDVELLCHDLPPALLVLSNNMTVTLSR</sequence>
<keyword evidence="4 8" id="KW-0812">Transmembrane</keyword>
<feature type="compositionally biased region" description="Low complexity" evidence="7">
    <location>
        <begin position="1105"/>
        <end position="1122"/>
    </location>
</feature>
<evidence type="ECO:0000256" key="3">
    <source>
        <dbReference type="ARBA" id="ARBA00022448"/>
    </source>
</evidence>
<feature type="transmembrane region" description="Helical" evidence="8">
    <location>
        <begin position="318"/>
        <end position="335"/>
    </location>
</feature>
<feature type="transmembrane region" description="Helical" evidence="8">
    <location>
        <begin position="524"/>
        <end position="546"/>
    </location>
</feature>
<feature type="domain" description="SLC12A transporter C-terminal" evidence="10">
    <location>
        <begin position="1356"/>
        <end position="1419"/>
    </location>
</feature>
<evidence type="ECO:0000256" key="4">
    <source>
        <dbReference type="ARBA" id="ARBA00022692"/>
    </source>
</evidence>
<protein>
    <submittedName>
        <fullName evidence="11">Amino acid permease</fullName>
    </submittedName>
</protein>
<dbReference type="GO" id="GO:0015379">
    <property type="term" value="F:potassium:chloride symporter activity"/>
    <property type="evidence" value="ECO:0007669"/>
    <property type="project" value="TreeGrafter"/>
</dbReference>
<dbReference type="Gene3D" id="1.20.1740.10">
    <property type="entry name" value="Amino acid/polyamine transporter I"/>
    <property type="match status" value="1"/>
</dbReference>
<dbReference type="GO" id="GO:0055064">
    <property type="term" value="P:chloride ion homeostasis"/>
    <property type="evidence" value="ECO:0007669"/>
    <property type="project" value="TreeGrafter"/>
</dbReference>
<dbReference type="OrthoDB" id="2020542at2759"/>
<dbReference type="Proteomes" id="UP000827724">
    <property type="component" value="Unassembled WGS sequence"/>
</dbReference>
<feature type="domain" description="SLC12A transporter C-terminal" evidence="10">
    <location>
        <begin position="651"/>
        <end position="738"/>
    </location>
</feature>
<dbReference type="PANTHER" id="PTHR11827">
    <property type="entry name" value="SOLUTE CARRIER FAMILY 12, CATION COTRANSPORTERS"/>
    <property type="match status" value="1"/>
</dbReference>
<dbReference type="Pfam" id="PF00324">
    <property type="entry name" value="AA_permease"/>
    <property type="match status" value="1"/>
</dbReference>
<feature type="region of interest" description="Disordered" evidence="7">
    <location>
        <begin position="1060"/>
        <end position="1123"/>
    </location>
</feature>
<evidence type="ECO:0000313" key="11">
    <source>
        <dbReference type="EMBL" id="KAH6611331.1"/>
    </source>
</evidence>
<feature type="transmembrane region" description="Helical" evidence="8">
    <location>
        <begin position="201"/>
        <end position="225"/>
    </location>
</feature>
<dbReference type="GO" id="GO:0055075">
    <property type="term" value="P:potassium ion homeostasis"/>
    <property type="evidence" value="ECO:0007669"/>
    <property type="project" value="TreeGrafter"/>
</dbReference>
<feature type="transmembrane region" description="Helical" evidence="8">
    <location>
        <begin position="287"/>
        <end position="306"/>
    </location>
</feature>
<evidence type="ECO:0000259" key="10">
    <source>
        <dbReference type="Pfam" id="PF03522"/>
    </source>
</evidence>
<evidence type="ECO:0000256" key="7">
    <source>
        <dbReference type="SAM" id="MobiDB-lite"/>
    </source>
</evidence>
<dbReference type="GO" id="GO:0006884">
    <property type="term" value="P:cell volume homeostasis"/>
    <property type="evidence" value="ECO:0007669"/>
    <property type="project" value="TreeGrafter"/>
</dbReference>
<organism evidence="11 12">
    <name type="scientific">Trichoderma cornu-damae</name>
    <dbReference type="NCBI Taxonomy" id="654480"/>
    <lineage>
        <taxon>Eukaryota</taxon>
        <taxon>Fungi</taxon>
        <taxon>Dikarya</taxon>
        <taxon>Ascomycota</taxon>
        <taxon>Pezizomycotina</taxon>
        <taxon>Sordariomycetes</taxon>
        <taxon>Hypocreomycetidae</taxon>
        <taxon>Hypocreales</taxon>
        <taxon>Hypocreaceae</taxon>
        <taxon>Trichoderma</taxon>
    </lineage>
</organism>
<feature type="transmembrane region" description="Helical" evidence="8">
    <location>
        <begin position="453"/>
        <end position="477"/>
    </location>
</feature>
<proteinExistence type="inferred from homology"/>
<name>A0A9P8TX82_9HYPO</name>
<evidence type="ECO:0000256" key="2">
    <source>
        <dbReference type="ARBA" id="ARBA00010593"/>
    </source>
</evidence>
<dbReference type="InterPro" id="IPR018491">
    <property type="entry name" value="SLC12_C"/>
</dbReference>
<dbReference type="EMBL" id="JAIWOZ010000001">
    <property type="protein sequence ID" value="KAH6611331.1"/>
    <property type="molecule type" value="Genomic_DNA"/>
</dbReference>
<feature type="domain" description="Amino acid permease/ SLC12A" evidence="9">
    <location>
        <begin position="178"/>
        <end position="639"/>
    </location>
</feature>
<evidence type="ECO:0000256" key="8">
    <source>
        <dbReference type="SAM" id="Phobius"/>
    </source>
</evidence>
<dbReference type="FunFam" id="1.20.1740.10:FF:000013">
    <property type="entry name" value="Solute carrier family 12 member"/>
    <property type="match status" value="1"/>
</dbReference>
<feature type="compositionally biased region" description="Basic residues" evidence="7">
    <location>
        <begin position="765"/>
        <end position="776"/>
    </location>
</feature>
<feature type="region of interest" description="Disordered" evidence="7">
    <location>
        <begin position="753"/>
        <end position="782"/>
    </location>
</feature>
<keyword evidence="5 8" id="KW-1133">Transmembrane helix</keyword>
<comment type="similarity">
    <text evidence="2">Belongs to the SLC12A transporter family.</text>
</comment>
<evidence type="ECO:0000256" key="1">
    <source>
        <dbReference type="ARBA" id="ARBA00004141"/>
    </source>
</evidence>
<feature type="compositionally biased region" description="Polar residues" evidence="7">
    <location>
        <begin position="1233"/>
        <end position="1242"/>
    </location>
</feature>
<dbReference type="InterPro" id="IPR004841">
    <property type="entry name" value="AA-permease/SLC12A_dom"/>
</dbReference>
<feature type="transmembrane region" description="Helical" evidence="8">
    <location>
        <begin position="168"/>
        <end position="189"/>
    </location>
</feature>
<dbReference type="GO" id="GO:0005774">
    <property type="term" value="C:vacuolar membrane"/>
    <property type="evidence" value="ECO:0007669"/>
    <property type="project" value="TreeGrafter"/>
</dbReference>
<accession>A0A9P8TX82</accession>
<evidence type="ECO:0000256" key="6">
    <source>
        <dbReference type="ARBA" id="ARBA00023136"/>
    </source>
</evidence>